<dbReference type="Proteomes" id="UP000012106">
    <property type="component" value="Unassembled WGS sequence"/>
</dbReference>
<dbReference type="AlphaFoldDB" id="M6JHV1"/>
<evidence type="ECO:0000313" key="2">
    <source>
        <dbReference type="Proteomes" id="UP000012106"/>
    </source>
</evidence>
<proteinExistence type="predicted"/>
<dbReference type="EMBL" id="AHMU02000055">
    <property type="protein sequence ID" value="EMN21276.1"/>
    <property type="molecule type" value="Genomic_DNA"/>
</dbReference>
<protein>
    <submittedName>
        <fullName evidence="1">Uncharacterized protein</fullName>
    </submittedName>
</protein>
<gene>
    <name evidence="1" type="ORF">LEP1GSC063_1296</name>
</gene>
<sequence length="45" mass="5562">MISVSIRCFLQNLEKIKVKVFILFFREREQRKVKTHKGNLYKMNF</sequence>
<evidence type="ECO:0000313" key="1">
    <source>
        <dbReference type="EMBL" id="EMN21276.1"/>
    </source>
</evidence>
<organism evidence="1 2">
    <name type="scientific">Leptospira santarosai serovar Arenal str. MAVJ 401</name>
    <dbReference type="NCBI Taxonomy" id="1049976"/>
    <lineage>
        <taxon>Bacteria</taxon>
        <taxon>Pseudomonadati</taxon>
        <taxon>Spirochaetota</taxon>
        <taxon>Spirochaetia</taxon>
        <taxon>Leptospirales</taxon>
        <taxon>Leptospiraceae</taxon>
        <taxon>Leptospira</taxon>
    </lineage>
</organism>
<accession>M6JHV1</accession>
<reference evidence="1 2" key="1">
    <citation type="submission" date="2013-01" db="EMBL/GenBank/DDBJ databases">
        <authorList>
            <person name="Harkins D.M."/>
            <person name="Durkin A.S."/>
            <person name="Brinkac L.M."/>
            <person name="Haft D.H."/>
            <person name="Selengut J.D."/>
            <person name="Sanka R."/>
            <person name="DePew J."/>
            <person name="Purushe J."/>
            <person name="Hartskeerl R.A."/>
            <person name="Ahmed A."/>
            <person name="van der Linden H."/>
            <person name="Goris M.G.A."/>
            <person name="Vinetz J.M."/>
            <person name="Sutton G.G."/>
            <person name="Nierman W.C."/>
            <person name="Fouts D.E."/>
        </authorList>
    </citation>
    <scope>NUCLEOTIDE SEQUENCE [LARGE SCALE GENOMIC DNA]</scope>
    <source>
        <strain evidence="1 2">MAVJ 401</strain>
    </source>
</reference>
<name>M6JHV1_9LEPT</name>
<comment type="caution">
    <text evidence="1">The sequence shown here is derived from an EMBL/GenBank/DDBJ whole genome shotgun (WGS) entry which is preliminary data.</text>
</comment>